<evidence type="ECO:0000256" key="1">
    <source>
        <dbReference type="ARBA" id="ARBA00011074"/>
    </source>
</evidence>
<evidence type="ECO:0000259" key="4">
    <source>
        <dbReference type="SMART" id="SM01174"/>
    </source>
</evidence>
<dbReference type="AlphaFoldDB" id="A0A8J5MZT1"/>
<proteinExistence type="inferred from homology"/>
<feature type="region of interest" description="Disordered" evidence="3">
    <location>
        <begin position="30"/>
        <end position="51"/>
    </location>
</feature>
<keyword evidence="2" id="KW-0645">Protease</keyword>
<gene>
    <name evidence="5" type="primary">MINDY4B-L1</name>
    <name evidence="5" type="ORF">Hamer_G024091</name>
</gene>
<evidence type="ECO:0000313" key="5">
    <source>
        <dbReference type="EMBL" id="KAG7169476.1"/>
    </source>
</evidence>
<accession>A0A8J5MZT1</accession>
<dbReference type="PANTHER" id="PTHR12473">
    <property type="entry name" value="UBIQUITIN CARBOXYL-TERMINAL HYDROLASE MINDY-4-RELATED"/>
    <property type="match status" value="1"/>
</dbReference>
<evidence type="ECO:0000313" key="6">
    <source>
        <dbReference type="Proteomes" id="UP000747542"/>
    </source>
</evidence>
<dbReference type="InterPro" id="IPR025257">
    <property type="entry name" value="MINDY-3/4_CD"/>
</dbReference>
<dbReference type="SMART" id="SM01174">
    <property type="entry name" value="DUF4205"/>
    <property type="match status" value="1"/>
</dbReference>
<keyword evidence="2" id="KW-0833">Ubl conjugation pathway</keyword>
<evidence type="ECO:0000256" key="2">
    <source>
        <dbReference type="RuleBase" id="RU367088"/>
    </source>
</evidence>
<dbReference type="EMBL" id="JAHLQT010016377">
    <property type="protein sequence ID" value="KAG7169476.1"/>
    <property type="molecule type" value="Genomic_DNA"/>
</dbReference>
<keyword evidence="2" id="KW-0788">Thiol protease</keyword>
<dbReference type="GO" id="GO:0006508">
    <property type="term" value="P:proteolysis"/>
    <property type="evidence" value="ECO:0007669"/>
    <property type="project" value="UniProtKB-KW"/>
</dbReference>
<dbReference type="GO" id="GO:0071108">
    <property type="term" value="P:protein K48-linked deubiquitination"/>
    <property type="evidence" value="ECO:0007669"/>
    <property type="project" value="InterPro"/>
</dbReference>
<comment type="function">
    <text evidence="2">Hydrolase that can remove 'Lys-48'-linked conjugated ubiquitin from proteins.</text>
</comment>
<comment type="catalytic activity">
    <reaction evidence="2">
        <text>Thiol-dependent hydrolysis of ester, thioester, amide, peptide and isopeptide bonds formed by the C-terminal Gly of ubiquitin (a 76-residue protein attached to proteins as an intracellular targeting signal).</text>
        <dbReference type="EC" id="3.4.19.12"/>
    </reaction>
</comment>
<dbReference type="Proteomes" id="UP000747542">
    <property type="component" value="Unassembled WGS sequence"/>
</dbReference>
<dbReference type="GO" id="GO:1990380">
    <property type="term" value="F:K48-linked deubiquitinase activity"/>
    <property type="evidence" value="ECO:0007669"/>
    <property type="project" value="UniProtKB-UniRule"/>
</dbReference>
<dbReference type="EC" id="3.4.19.12" evidence="2"/>
<feature type="domain" description="Deubiquitinating enzyme MINDY-3/4 conserved" evidence="4">
    <location>
        <begin position="94"/>
        <end position="444"/>
    </location>
</feature>
<name>A0A8J5MZT1_HOMAM</name>
<dbReference type="PANTHER" id="PTHR12473:SF8">
    <property type="entry name" value="UBIQUITIN CARBOXYL-TERMINAL HYDROLASE MINDY-4-RELATED"/>
    <property type="match status" value="1"/>
</dbReference>
<comment type="caution">
    <text evidence="5">The sequence shown here is derived from an EMBL/GenBank/DDBJ whole genome shotgun (WGS) entry which is preliminary data.</text>
</comment>
<evidence type="ECO:0000256" key="3">
    <source>
        <dbReference type="SAM" id="MobiDB-lite"/>
    </source>
</evidence>
<dbReference type="InterPro" id="IPR039785">
    <property type="entry name" value="MINY3/4"/>
</dbReference>
<dbReference type="GO" id="GO:0004843">
    <property type="term" value="F:cysteine-type deubiquitinase activity"/>
    <property type="evidence" value="ECO:0007669"/>
    <property type="project" value="UniProtKB-UniRule"/>
</dbReference>
<dbReference type="Pfam" id="PF13898">
    <property type="entry name" value="MINDY-3_4_CD"/>
    <property type="match status" value="1"/>
</dbReference>
<protein>
    <recommendedName>
        <fullName evidence="2">Ubiquitin carboxyl-terminal hydrolase MINDY</fullName>
        <ecNumber evidence="2">3.4.19.12</ecNumber>
    </recommendedName>
</protein>
<organism evidence="5 6">
    <name type="scientific">Homarus americanus</name>
    <name type="common">American lobster</name>
    <dbReference type="NCBI Taxonomy" id="6706"/>
    <lineage>
        <taxon>Eukaryota</taxon>
        <taxon>Metazoa</taxon>
        <taxon>Ecdysozoa</taxon>
        <taxon>Arthropoda</taxon>
        <taxon>Crustacea</taxon>
        <taxon>Multicrustacea</taxon>
        <taxon>Malacostraca</taxon>
        <taxon>Eumalacostraca</taxon>
        <taxon>Eucarida</taxon>
        <taxon>Decapoda</taxon>
        <taxon>Pleocyemata</taxon>
        <taxon>Astacidea</taxon>
        <taxon>Nephropoidea</taxon>
        <taxon>Nephropidae</taxon>
        <taxon>Homarus</taxon>
    </lineage>
</organism>
<keyword evidence="6" id="KW-1185">Reference proteome</keyword>
<keyword evidence="2 5" id="KW-0378">Hydrolase</keyword>
<comment type="similarity">
    <text evidence="1 2">Belongs to the MINDY deubiquitinase family. FAM188 subfamily.</text>
</comment>
<sequence length="444" mass="50049">MAPGQVIKSFTMANFGGFQDSVRKVMNARTLGTKDDPDPLEEEEDQVKPGRRRSFHKLVKKVVLTQAIGNVDYQHVLYPSRSRSCIRRVPIELRTQVFGAADLLTFSLTEWLGQPFSFHEAGTALAYGLKAHNSSTKGLVMCVQAYILKHLLFTSHKSGAVGDVLRLLRTSRRAQMDSLVAALSDILWKAGERQHAVLCLTQEENYVNDNPSYIYDGCTEKIVIFEFARYDELKFTIKKHLYELVSENGNGLLLFLYSLILSRTFPRVTEDLGGETVTFLFTNGAIHPSLATLMLTGRATLFLHNGIIYEGSEDTMIDTSVVLMRSIHIIDLFQAKPKTGIVTRAELGLLAWKREEGCDQIKIGSRMKTPTLPIWISRCNDSYGLLFNPNKDLLRDYHAENRFDLYYYSCNSSQTAATVLTIDTRAHASKDEHQSPSLENLIHT</sequence>
<reference evidence="5" key="1">
    <citation type="journal article" date="2021" name="Sci. Adv.">
        <title>The American lobster genome reveals insights on longevity, neural, and immune adaptations.</title>
        <authorList>
            <person name="Polinski J.M."/>
            <person name="Zimin A.V."/>
            <person name="Clark K.F."/>
            <person name="Kohn A.B."/>
            <person name="Sadowski N."/>
            <person name="Timp W."/>
            <person name="Ptitsyn A."/>
            <person name="Khanna P."/>
            <person name="Romanova D.Y."/>
            <person name="Williams P."/>
            <person name="Greenwood S.J."/>
            <person name="Moroz L.L."/>
            <person name="Walt D.R."/>
            <person name="Bodnar A.G."/>
        </authorList>
    </citation>
    <scope>NUCLEOTIDE SEQUENCE</scope>
    <source>
        <strain evidence="5">GMGI-L3</strain>
    </source>
</reference>
<feature type="non-terminal residue" evidence="5">
    <location>
        <position position="444"/>
    </location>
</feature>